<keyword evidence="7" id="KW-0051">Antiviral defense</keyword>
<dbReference type="AlphaFoldDB" id="H7EKK8"/>
<gene>
    <name evidence="10" type="ORF">TresaDRAFT_1665</name>
</gene>
<dbReference type="GO" id="GO:0046872">
    <property type="term" value="F:metal ion binding"/>
    <property type="evidence" value="ECO:0007669"/>
    <property type="project" value="UniProtKB-KW"/>
</dbReference>
<sequence length="270" mass="30552">MNKIFNLHFTDFCNFNCRCCYAKKDKNCLSFDDIQKIIENIAGYFEKHGITDGRVNIAGGEPTTSKDLQKIIDAVVSKGIKASLITNGILLTEEFVRENAGKLTMIGLSIDSLNDGTNRILGRCEGVGGRVFDYGRLVAICRCIKECGITLKINVVASKLNFNEDIKRLLDDVRPKRFKILQMLPTTPFAEENALSESEFDKYVQKYDGYNPVTEKQENIKKAYLIIDSSGFVTTNNLHFDKKHNALEKSLDEILDDIDFDFESEAARYK</sequence>
<evidence type="ECO:0000256" key="6">
    <source>
        <dbReference type="ARBA" id="ARBA00023014"/>
    </source>
</evidence>
<evidence type="ECO:0000313" key="11">
    <source>
        <dbReference type="Proteomes" id="UP000003571"/>
    </source>
</evidence>
<dbReference type="EMBL" id="AGRW01000045">
    <property type="protein sequence ID" value="EIC01913.1"/>
    <property type="molecule type" value="Genomic_DNA"/>
</dbReference>
<keyword evidence="3" id="KW-0949">S-adenosyl-L-methionine</keyword>
<dbReference type="GO" id="GO:0003824">
    <property type="term" value="F:catalytic activity"/>
    <property type="evidence" value="ECO:0007669"/>
    <property type="project" value="InterPro"/>
</dbReference>
<feature type="domain" description="Radical SAM core" evidence="9">
    <location>
        <begin position="1"/>
        <end position="221"/>
    </location>
</feature>
<organism evidence="10 11">
    <name type="scientific">Treponema saccharophilum DSM 2985</name>
    <dbReference type="NCBI Taxonomy" id="907348"/>
    <lineage>
        <taxon>Bacteria</taxon>
        <taxon>Pseudomonadati</taxon>
        <taxon>Spirochaetota</taxon>
        <taxon>Spirochaetia</taxon>
        <taxon>Spirochaetales</taxon>
        <taxon>Treponemataceae</taxon>
        <taxon>Treponema</taxon>
    </lineage>
</organism>
<keyword evidence="11" id="KW-1185">Reference proteome</keyword>
<dbReference type="eggNOG" id="COG0535">
    <property type="taxonomic scope" value="Bacteria"/>
</dbReference>
<dbReference type="Proteomes" id="UP000003571">
    <property type="component" value="Unassembled WGS sequence"/>
</dbReference>
<dbReference type="SMART" id="SM00729">
    <property type="entry name" value="Elp3"/>
    <property type="match status" value="1"/>
</dbReference>
<dbReference type="PANTHER" id="PTHR21339:SF0">
    <property type="entry name" value="S-ADENOSYLMETHIONINE-DEPENDENT NUCLEOTIDE DEHYDRATASE RSAD2"/>
    <property type="match status" value="1"/>
</dbReference>
<evidence type="ECO:0000256" key="1">
    <source>
        <dbReference type="ARBA" id="ARBA00001966"/>
    </source>
</evidence>
<keyword evidence="2" id="KW-0004">4Fe-4S</keyword>
<comment type="caution">
    <text evidence="10">The sequence shown here is derived from an EMBL/GenBank/DDBJ whole genome shotgun (WGS) entry which is preliminary data.</text>
</comment>
<accession>H7EKK8</accession>
<dbReference type="NCBIfam" id="NF038283">
    <property type="entry name" value="viperin_w_prok"/>
    <property type="match status" value="1"/>
</dbReference>
<dbReference type="PANTHER" id="PTHR21339">
    <property type="entry name" value="RADICAL S-ADENOSYL METHIONINE DOMAIN-CONTAINING PROTEIN 2"/>
    <property type="match status" value="1"/>
</dbReference>
<dbReference type="GO" id="GO:0051539">
    <property type="term" value="F:4 iron, 4 sulfur cluster binding"/>
    <property type="evidence" value="ECO:0007669"/>
    <property type="project" value="UniProtKB-KW"/>
</dbReference>
<evidence type="ECO:0000256" key="2">
    <source>
        <dbReference type="ARBA" id="ARBA00022485"/>
    </source>
</evidence>
<name>H7EKK8_9SPIR</name>
<dbReference type="CDD" id="cd01335">
    <property type="entry name" value="Radical_SAM"/>
    <property type="match status" value="1"/>
</dbReference>
<comment type="cofactor">
    <cofactor evidence="1">
        <name>[4Fe-4S] cluster</name>
        <dbReference type="ChEBI" id="CHEBI:49883"/>
    </cofactor>
</comment>
<dbReference type="InterPro" id="IPR013785">
    <property type="entry name" value="Aldolase_TIM"/>
</dbReference>
<dbReference type="Gene3D" id="3.20.20.70">
    <property type="entry name" value="Aldolase class I"/>
    <property type="match status" value="1"/>
</dbReference>
<evidence type="ECO:0000313" key="10">
    <source>
        <dbReference type="EMBL" id="EIC01913.1"/>
    </source>
</evidence>
<dbReference type="SUPFAM" id="SSF102114">
    <property type="entry name" value="Radical SAM enzymes"/>
    <property type="match status" value="1"/>
</dbReference>
<evidence type="ECO:0000256" key="3">
    <source>
        <dbReference type="ARBA" id="ARBA00022691"/>
    </source>
</evidence>
<keyword evidence="4" id="KW-0479">Metal-binding</keyword>
<dbReference type="SFLD" id="SFLDG01067">
    <property type="entry name" value="SPASM/twitch_domain_containing"/>
    <property type="match status" value="1"/>
</dbReference>
<dbReference type="PROSITE" id="PS51918">
    <property type="entry name" value="RADICAL_SAM"/>
    <property type="match status" value="1"/>
</dbReference>
<evidence type="ECO:0000259" key="9">
    <source>
        <dbReference type="PROSITE" id="PS51918"/>
    </source>
</evidence>
<dbReference type="InterPro" id="IPR006638">
    <property type="entry name" value="Elp3/MiaA/NifB-like_rSAM"/>
</dbReference>
<evidence type="ECO:0000256" key="7">
    <source>
        <dbReference type="ARBA" id="ARBA00023118"/>
    </source>
</evidence>
<dbReference type="Pfam" id="PF04055">
    <property type="entry name" value="Radical_SAM"/>
    <property type="match status" value="1"/>
</dbReference>
<dbReference type="SFLD" id="SFLDS00029">
    <property type="entry name" value="Radical_SAM"/>
    <property type="match status" value="1"/>
</dbReference>
<proteinExistence type="predicted"/>
<dbReference type="InterPro" id="IPR051196">
    <property type="entry name" value="RSAD2/Viperin_antiviral"/>
</dbReference>
<dbReference type="OrthoDB" id="308557at2"/>
<dbReference type="PATRIC" id="fig|907348.3.peg.1430"/>
<keyword evidence="6" id="KW-0411">Iron-sulfur</keyword>
<evidence type="ECO:0000256" key="8">
    <source>
        <dbReference type="ARBA" id="ARBA00039667"/>
    </source>
</evidence>
<dbReference type="InterPro" id="IPR007197">
    <property type="entry name" value="rSAM"/>
</dbReference>
<reference evidence="10 11" key="1">
    <citation type="submission" date="2011-09" db="EMBL/GenBank/DDBJ databases">
        <title>The draft genome of Treponema saccharophilum DSM 2985.</title>
        <authorList>
            <consortium name="US DOE Joint Genome Institute (JGI-PGF)"/>
            <person name="Lucas S."/>
            <person name="Copeland A."/>
            <person name="Lapidus A."/>
            <person name="Glavina del Rio T."/>
            <person name="Dalin E."/>
            <person name="Tice H."/>
            <person name="Bruce D."/>
            <person name="Goodwin L."/>
            <person name="Pitluck S."/>
            <person name="Peters L."/>
            <person name="Kyrpides N."/>
            <person name="Mavromatis K."/>
            <person name="Ivanova N."/>
            <person name="Markowitz V."/>
            <person name="Cheng J.-F."/>
            <person name="Hugenholtz P."/>
            <person name="Woyke T."/>
            <person name="Wu D."/>
            <person name="Gronow S."/>
            <person name="Wellnitz S."/>
            <person name="Brambilla E."/>
            <person name="Klenk H.-P."/>
            <person name="Eisen J.A."/>
        </authorList>
    </citation>
    <scope>NUCLEOTIDE SEQUENCE [LARGE SCALE GENOMIC DNA]</scope>
    <source>
        <strain evidence="10 11">DSM 2985</strain>
    </source>
</reference>
<dbReference type="GO" id="GO:0051607">
    <property type="term" value="P:defense response to virus"/>
    <property type="evidence" value="ECO:0007669"/>
    <property type="project" value="UniProtKB-KW"/>
</dbReference>
<dbReference type="RefSeq" id="WP_002704162.1">
    <property type="nucleotide sequence ID" value="NZ_AGRW01000045.1"/>
</dbReference>
<evidence type="ECO:0000256" key="5">
    <source>
        <dbReference type="ARBA" id="ARBA00023004"/>
    </source>
</evidence>
<protein>
    <recommendedName>
        <fullName evidence="8">S-adenosylmethionine-dependent nucleotide dehydratase</fullName>
    </recommendedName>
</protein>
<keyword evidence="5" id="KW-0408">Iron</keyword>
<dbReference type="InterPro" id="IPR058240">
    <property type="entry name" value="rSAM_sf"/>
</dbReference>
<evidence type="ECO:0000256" key="4">
    <source>
        <dbReference type="ARBA" id="ARBA00022723"/>
    </source>
</evidence>
<dbReference type="STRING" id="907348.TresaDRAFT_1665"/>